<evidence type="ECO:0000259" key="2">
    <source>
        <dbReference type="Pfam" id="PF06916"/>
    </source>
</evidence>
<keyword evidence="1" id="KW-0812">Transmembrane</keyword>
<dbReference type="PANTHER" id="PTHR21377:SF0">
    <property type="entry name" value="PROTEIN FAM210B, MITOCHONDRIAL"/>
    <property type="match status" value="1"/>
</dbReference>
<keyword evidence="4" id="KW-1185">Reference proteome</keyword>
<sequence>MASPMMLLVAAPTRATAARIAPHQLTRLAGLSPSLGSSSLRSLHSRAFSLVQRTKPTANPLDKLVRTRPFSRPFSWSSFRGSSSAPSPVLPADTSSLPVTQRLKILFRTHGWSALAIYLLLSAVDFGLTFLLIYAVGADRVRDAEDWVLDTLGWRRKHAEAAGAGAGAGEEKGRLRQAVDRFNGAKERLEGQKAPEVRPERDQPVEAMAPVAPAAQKREAEKGYSAYATTAVLAYAIHKTALLPVRVGITVAITPKVVRMLRGWGWNVGNAGAAGAAAAAAKSAAKSQA</sequence>
<gene>
    <name evidence="3" type="primary">SPOSA6832_03703</name>
</gene>
<protein>
    <submittedName>
        <fullName evidence="3">SPOSA6832_03703-mRNA-1:cds</fullName>
    </submittedName>
</protein>
<reference evidence="4" key="1">
    <citation type="submission" date="2015-02" db="EMBL/GenBank/DDBJ databases">
        <authorList>
            <person name="Gon?alves P."/>
        </authorList>
    </citation>
    <scope>NUCLEOTIDE SEQUENCE [LARGE SCALE GENOMIC DNA]</scope>
</reference>
<accession>A0A0D6EPE6</accession>
<dbReference type="Proteomes" id="UP000243876">
    <property type="component" value="Unassembled WGS sequence"/>
</dbReference>
<dbReference type="GO" id="GO:0005739">
    <property type="term" value="C:mitochondrion"/>
    <property type="evidence" value="ECO:0007669"/>
    <property type="project" value="TreeGrafter"/>
</dbReference>
<keyword evidence="1" id="KW-1133">Transmembrane helix</keyword>
<dbReference type="InterPro" id="IPR045866">
    <property type="entry name" value="FAM210A/B-like"/>
</dbReference>
<feature type="transmembrane region" description="Helical" evidence="1">
    <location>
        <begin position="115"/>
        <end position="136"/>
    </location>
</feature>
<evidence type="ECO:0000313" key="3">
    <source>
        <dbReference type="EMBL" id="CEQ41947.1"/>
    </source>
</evidence>
<proteinExistence type="predicted"/>
<name>A0A0D6EPE6_SPOSA</name>
<dbReference type="InterPro" id="IPR009688">
    <property type="entry name" value="FAM210A/B-like_dom"/>
</dbReference>
<evidence type="ECO:0000256" key="1">
    <source>
        <dbReference type="SAM" id="Phobius"/>
    </source>
</evidence>
<keyword evidence="1" id="KW-0472">Membrane</keyword>
<organism evidence="3 4">
    <name type="scientific">Sporidiobolus salmonicolor</name>
    <name type="common">Yeast-like fungus</name>
    <name type="synonym">Sporobolomyces salmonicolor</name>
    <dbReference type="NCBI Taxonomy" id="5005"/>
    <lineage>
        <taxon>Eukaryota</taxon>
        <taxon>Fungi</taxon>
        <taxon>Dikarya</taxon>
        <taxon>Basidiomycota</taxon>
        <taxon>Pucciniomycotina</taxon>
        <taxon>Microbotryomycetes</taxon>
        <taxon>Sporidiobolales</taxon>
        <taxon>Sporidiobolaceae</taxon>
        <taxon>Sporobolomyces</taxon>
    </lineage>
</organism>
<dbReference type="PANTHER" id="PTHR21377">
    <property type="entry name" value="PROTEIN FAM210B, MITOCHONDRIAL"/>
    <property type="match status" value="1"/>
</dbReference>
<feature type="domain" description="DUF1279" evidence="2">
    <location>
        <begin position="101"/>
        <end position="255"/>
    </location>
</feature>
<dbReference type="Pfam" id="PF06916">
    <property type="entry name" value="FAM210A-B_dom"/>
    <property type="match status" value="1"/>
</dbReference>
<dbReference type="OrthoDB" id="426386at2759"/>
<dbReference type="EMBL" id="CENE01000019">
    <property type="protein sequence ID" value="CEQ41947.1"/>
    <property type="molecule type" value="Genomic_DNA"/>
</dbReference>
<evidence type="ECO:0000313" key="4">
    <source>
        <dbReference type="Proteomes" id="UP000243876"/>
    </source>
</evidence>
<dbReference type="AlphaFoldDB" id="A0A0D6EPE6"/>